<proteinExistence type="predicted"/>
<keyword evidence="2" id="KW-1185">Reference proteome</keyword>
<evidence type="ECO:0000313" key="1">
    <source>
        <dbReference type="EMBL" id="MVM34382.1"/>
    </source>
</evidence>
<dbReference type="EMBL" id="WPIN01000015">
    <property type="protein sequence ID" value="MVM34382.1"/>
    <property type="molecule type" value="Genomic_DNA"/>
</dbReference>
<dbReference type="AlphaFoldDB" id="A0A7K1SKP1"/>
<dbReference type="RefSeq" id="WP_157589202.1">
    <property type="nucleotide sequence ID" value="NZ_WPIN01000015.1"/>
</dbReference>
<name>A0A7K1SKP1_9BACT</name>
<evidence type="ECO:0000313" key="2">
    <source>
        <dbReference type="Proteomes" id="UP000436006"/>
    </source>
</evidence>
<dbReference type="Proteomes" id="UP000436006">
    <property type="component" value="Unassembled WGS sequence"/>
</dbReference>
<protein>
    <submittedName>
        <fullName evidence="1">Uncharacterized protein</fullName>
    </submittedName>
</protein>
<comment type="caution">
    <text evidence="1">The sequence shown here is derived from an EMBL/GenBank/DDBJ whole genome shotgun (WGS) entry which is preliminary data.</text>
</comment>
<reference evidence="1 2" key="1">
    <citation type="submission" date="2019-12" db="EMBL/GenBank/DDBJ databases">
        <title>Spirosoma sp. HMF4905 genome sequencing and assembly.</title>
        <authorList>
            <person name="Kang H."/>
            <person name="Cha I."/>
            <person name="Kim H."/>
            <person name="Joh K."/>
        </authorList>
    </citation>
    <scope>NUCLEOTIDE SEQUENCE [LARGE SCALE GENOMIC DNA]</scope>
    <source>
        <strain evidence="1 2">HMF4905</strain>
    </source>
</reference>
<organism evidence="1 2">
    <name type="scientific">Spirosoma arboris</name>
    <dbReference type="NCBI Taxonomy" id="2682092"/>
    <lineage>
        <taxon>Bacteria</taxon>
        <taxon>Pseudomonadati</taxon>
        <taxon>Bacteroidota</taxon>
        <taxon>Cytophagia</taxon>
        <taxon>Cytophagales</taxon>
        <taxon>Cytophagaceae</taxon>
        <taxon>Spirosoma</taxon>
    </lineage>
</organism>
<accession>A0A7K1SKP1</accession>
<sequence>MNTTHTNTQPTGATTTTYRALTSQLVTDVAVDSGEPQQAVYDRIFTRLLFLYGIDVYMYPRGRNESLLVVAERHDVIDKVYALAYAEKLYFQSYEE</sequence>
<gene>
    <name evidence="1" type="ORF">GO755_30400</name>
</gene>